<feature type="region of interest" description="Disordered" evidence="1">
    <location>
        <begin position="1"/>
        <end position="43"/>
    </location>
</feature>
<organism evidence="2 3">
    <name type="scientific">Massariosphaeria phaeospora</name>
    <dbReference type="NCBI Taxonomy" id="100035"/>
    <lineage>
        <taxon>Eukaryota</taxon>
        <taxon>Fungi</taxon>
        <taxon>Dikarya</taxon>
        <taxon>Ascomycota</taxon>
        <taxon>Pezizomycotina</taxon>
        <taxon>Dothideomycetes</taxon>
        <taxon>Pleosporomycetidae</taxon>
        <taxon>Pleosporales</taxon>
        <taxon>Pleosporales incertae sedis</taxon>
        <taxon>Massariosphaeria</taxon>
    </lineage>
</organism>
<dbReference type="EMBL" id="JAADJZ010000005">
    <property type="protein sequence ID" value="KAF2875013.1"/>
    <property type="molecule type" value="Genomic_DNA"/>
</dbReference>
<evidence type="ECO:0000256" key="1">
    <source>
        <dbReference type="SAM" id="MobiDB-lite"/>
    </source>
</evidence>
<dbReference type="AlphaFoldDB" id="A0A7C8IFG9"/>
<comment type="caution">
    <text evidence="2">The sequence shown here is derived from an EMBL/GenBank/DDBJ whole genome shotgun (WGS) entry which is preliminary data.</text>
</comment>
<feature type="compositionally biased region" description="Polar residues" evidence="1">
    <location>
        <begin position="1"/>
        <end position="22"/>
    </location>
</feature>
<gene>
    <name evidence="2" type="ORF">BDV95DRAFT_603786</name>
</gene>
<evidence type="ECO:0000313" key="3">
    <source>
        <dbReference type="Proteomes" id="UP000481861"/>
    </source>
</evidence>
<accession>A0A7C8IFG9</accession>
<feature type="compositionally biased region" description="Pro residues" evidence="1">
    <location>
        <begin position="30"/>
        <end position="40"/>
    </location>
</feature>
<dbReference type="Proteomes" id="UP000481861">
    <property type="component" value="Unassembled WGS sequence"/>
</dbReference>
<proteinExistence type="predicted"/>
<evidence type="ECO:0000313" key="2">
    <source>
        <dbReference type="EMBL" id="KAF2875013.1"/>
    </source>
</evidence>
<protein>
    <submittedName>
        <fullName evidence="2">Uncharacterized protein</fullName>
    </submittedName>
</protein>
<reference evidence="2 3" key="1">
    <citation type="submission" date="2020-01" db="EMBL/GenBank/DDBJ databases">
        <authorList>
            <consortium name="DOE Joint Genome Institute"/>
            <person name="Haridas S."/>
            <person name="Albert R."/>
            <person name="Binder M."/>
            <person name="Bloem J."/>
            <person name="Labutti K."/>
            <person name="Salamov A."/>
            <person name="Andreopoulos B."/>
            <person name="Baker S.E."/>
            <person name="Barry K."/>
            <person name="Bills G."/>
            <person name="Bluhm B.H."/>
            <person name="Cannon C."/>
            <person name="Castanera R."/>
            <person name="Culley D.E."/>
            <person name="Daum C."/>
            <person name="Ezra D."/>
            <person name="Gonzalez J.B."/>
            <person name="Henrissat B."/>
            <person name="Kuo A."/>
            <person name="Liang C."/>
            <person name="Lipzen A."/>
            <person name="Lutzoni F."/>
            <person name="Magnuson J."/>
            <person name="Mondo S."/>
            <person name="Nolan M."/>
            <person name="Ohm R."/>
            <person name="Pangilinan J."/>
            <person name="Park H.-J.H."/>
            <person name="Ramirez L."/>
            <person name="Alfaro M."/>
            <person name="Sun H."/>
            <person name="Tritt A."/>
            <person name="Yoshinaga Y."/>
            <person name="Zwiers L.-H.L."/>
            <person name="Turgeon B.G."/>
            <person name="Goodwin S.B."/>
            <person name="Spatafora J.W."/>
            <person name="Crous P.W."/>
            <person name="Grigoriev I.V."/>
        </authorList>
    </citation>
    <scope>NUCLEOTIDE SEQUENCE [LARGE SCALE GENOMIC DNA]</scope>
    <source>
        <strain evidence="2 3">CBS 611.86</strain>
    </source>
</reference>
<name>A0A7C8IFG9_9PLEO</name>
<keyword evidence="3" id="KW-1185">Reference proteome</keyword>
<sequence>MGSAASTAKTESDNTKSSTTQVPEGRQDSPSPPPTPPLPPIESIDALKEYLTVELDLIEEAAKQERREDEEEGSASEIFLQRIDNHSELQKWLHGNGFLSGKNNIAAVYVRFRKRPNEEQTYHTFGAVAAKLVNEEREFAGQIVLQFHDPVVSDIFAGFLLRGLILQLLSHPQVKLTKPWVPSLKLPSFEVLLGHLLRLAWERHRVVVIIHGLGEYAKRGMSHEREAVYMMEILEYAEELYEDCKYLRRHWLRVIITTPFQYRARYCEGPVLSGIETVDVV</sequence>